<evidence type="ECO:0000256" key="1">
    <source>
        <dbReference type="SAM" id="MobiDB-lite"/>
    </source>
</evidence>
<dbReference type="RefSeq" id="XP_026094578.1">
    <property type="nucleotide sequence ID" value="XM_026238793.1"/>
</dbReference>
<evidence type="ECO:0000313" key="3">
    <source>
        <dbReference type="RefSeq" id="XP_026094578.1"/>
    </source>
</evidence>
<dbReference type="Proteomes" id="UP000515129">
    <property type="component" value="Chromosome 50"/>
</dbReference>
<gene>
    <name evidence="3" type="primary">LOC113066776</name>
</gene>
<feature type="region of interest" description="Disordered" evidence="1">
    <location>
        <begin position="1"/>
        <end position="86"/>
    </location>
</feature>
<organism evidence="2 3">
    <name type="scientific">Carassius auratus</name>
    <name type="common">Goldfish</name>
    <dbReference type="NCBI Taxonomy" id="7957"/>
    <lineage>
        <taxon>Eukaryota</taxon>
        <taxon>Metazoa</taxon>
        <taxon>Chordata</taxon>
        <taxon>Craniata</taxon>
        <taxon>Vertebrata</taxon>
        <taxon>Euteleostomi</taxon>
        <taxon>Actinopterygii</taxon>
        <taxon>Neopterygii</taxon>
        <taxon>Teleostei</taxon>
        <taxon>Ostariophysi</taxon>
        <taxon>Cypriniformes</taxon>
        <taxon>Cyprinidae</taxon>
        <taxon>Cyprininae</taxon>
        <taxon>Carassius</taxon>
    </lineage>
</organism>
<evidence type="ECO:0000313" key="2">
    <source>
        <dbReference type="Proteomes" id="UP000515129"/>
    </source>
</evidence>
<dbReference type="KEGG" id="caua:113066776"/>
<dbReference type="AlphaFoldDB" id="A0A6P6MDJ6"/>
<protein>
    <submittedName>
        <fullName evidence="3">Kelch domain-containing protein 4-like</fullName>
    </submittedName>
</protein>
<keyword evidence="2" id="KW-1185">Reference proteome</keyword>
<proteinExistence type="predicted"/>
<name>A0A6P6MDJ6_CARAU</name>
<dbReference type="GeneID" id="113066776"/>
<sequence>MTIKEVIPQAEEDSEEEVDEEEAATMAPLVEPCPCSSAMATVKHEMQDWLEESGSEDEEEEEEEAKGGDDEEEGESKEESEEVSSLILGQKGCWMPRPALGPQIHHWHARSDLFHCVSWCFGQ</sequence>
<reference evidence="3" key="1">
    <citation type="submission" date="2025-08" db="UniProtKB">
        <authorList>
            <consortium name="RefSeq"/>
        </authorList>
    </citation>
    <scope>IDENTIFICATION</scope>
    <source>
        <strain evidence="3">Wakin</strain>
        <tissue evidence="3">Muscle</tissue>
    </source>
</reference>
<feature type="compositionally biased region" description="Acidic residues" evidence="1">
    <location>
        <begin position="10"/>
        <end position="23"/>
    </location>
</feature>
<feature type="compositionally biased region" description="Acidic residues" evidence="1">
    <location>
        <begin position="48"/>
        <end position="82"/>
    </location>
</feature>
<accession>A0A6P6MDJ6</accession>